<dbReference type="Gene3D" id="1.20.5.1930">
    <property type="match status" value="1"/>
</dbReference>
<dbReference type="InterPro" id="IPR003594">
    <property type="entry name" value="HATPase_dom"/>
</dbReference>
<dbReference type="GO" id="GO:0005886">
    <property type="term" value="C:plasma membrane"/>
    <property type="evidence" value="ECO:0007669"/>
    <property type="project" value="UniProtKB-SubCell"/>
</dbReference>
<evidence type="ECO:0000256" key="5">
    <source>
        <dbReference type="ARBA" id="ARBA00022777"/>
    </source>
</evidence>
<keyword evidence="4 8" id="KW-0812">Transmembrane</keyword>
<keyword evidence="3" id="KW-0808">Transferase</keyword>
<dbReference type="Gene3D" id="3.30.565.10">
    <property type="entry name" value="Histidine kinase-like ATPase, C-terminal domain"/>
    <property type="match status" value="1"/>
</dbReference>
<gene>
    <name evidence="10" type="ORF">LCGC14_1611800</name>
</gene>
<dbReference type="InterPro" id="IPR050482">
    <property type="entry name" value="Sensor_HK_TwoCompSys"/>
</dbReference>
<evidence type="ECO:0000256" key="1">
    <source>
        <dbReference type="ARBA" id="ARBA00004651"/>
    </source>
</evidence>
<dbReference type="InterPro" id="IPR005467">
    <property type="entry name" value="His_kinase_dom"/>
</dbReference>
<evidence type="ECO:0000256" key="7">
    <source>
        <dbReference type="ARBA" id="ARBA00023136"/>
    </source>
</evidence>
<evidence type="ECO:0000256" key="8">
    <source>
        <dbReference type="SAM" id="Phobius"/>
    </source>
</evidence>
<keyword evidence="6 8" id="KW-1133">Transmembrane helix</keyword>
<keyword evidence="5" id="KW-0418">Kinase</keyword>
<evidence type="ECO:0000259" key="9">
    <source>
        <dbReference type="PROSITE" id="PS50109"/>
    </source>
</evidence>
<dbReference type="PANTHER" id="PTHR24421:SF37">
    <property type="entry name" value="SENSOR HISTIDINE KINASE NARS"/>
    <property type="match status" value="1"/>
</dbReference>
<evidence type="ECO:0000313" key="10">
    <source>
        <dbReference type="EMBL" id="KKM23771.1"/>
    </source>
</evidence>
<dbReference type="SMART" id="SM00387">
    <property type="entry name" value="HATPase_c"/>
    <property type="match status" value="1"/>
</dbReference>
<evidence type="ECO:0000256" key="4">
    <source>
        <dbReference type="ARBA" id="ARBA00022692"/>
    </source>
</evidence>
<feature type="transmembrane region" description="Helical" evidence="8">
    <location>
        <begin position="48"/>
        <end position="68"/>
    </location>
</feature>
<comment type="caution">
    <text evidence="10">The sequence shown here is derived from an EMBL/GenBank/DDBJ whole genome shotgun (WGS) entry which is preliminary data.</text>
</comment>
<evidence type="ECO:0000256" key="6">
    <source>
        <dbReference type="ARBA" id="ARBA00022989"/>
    </source>
</evidence>
<feature type="domain" description="Histidine kinase" evidence="9">
    <location>
        <begin position="133"/>
        <end position="286"/>
    </location>
</feature>
<dbReference type="InterPro" id="IPR036890">
    <property type="entry name" value="HATPase_C_sf"/>
</dbReference>
<keyword evidence="2" id="KW-1003">Cell membrane</keyword>
<name>A0A0F9I815_9ZZZZ</name>
<dbReference type="AlphaFoldDB" id="A0A0F9I815"/>
<evidence type="ECO:0000256" key="3">
    <source>
        <dbReference type="ARBA" id="ARBA00022679"/>
    </source>
</evidence>
<dbReference type="PROSITE" id="PS50109">
    <property type="entry name" value="HIS_KIN"/>
    <property type="match status" value="1"/>
</dbReference>
<feature type="transmembrane region" description="Helical" evidence="8">
    <location>
        <begin position="7"/>
        <end position="28"/>
    </location>
</feature>
<dbReference type="Pfam" id="PF07730">
    <property type="entry name" value="HisKA_3"/>
    <property type="match status" value="1"/>
</dbReference>
<dbReference type="InterPro" id="IPR011712">
    <property type="entry name" value="Sig_transdc_His_kin_sub3_dim/P"/>
</dbReference>
<dbReference type="SUPFAM" id="SSF55874">
    <property type="entry name" value="ATPase domain of HSP90 chaperone/DNA topoisomerase II/histidine kinase"/>
    <property type="match status" value="1"/>
</dbReference>
<dbReference type="GO" id="GO:0000155">
    <property type="term" value="F:phosphorelay sensor kinase activity"/>
    <property type="evidence" value="ECO:0007669"/>
    <property type="project" value="InterPro"/>
</dbReference>
<dbReference type="PANTHER" id="PTHR24421">
    <property type="entry name" value="NITRATE/NITRITE SENSOR PROTEIN NARX-RELATED"/>
    <property type="match status" value="1"/>
</dbReference>
<reference evidence="10" key="1">
    <citation type="journal article" date="2015" name="Nature">
        <title>Complex archaea that bridge the gap between prokaryotes and eukaryotes.</title>
        <authorList>
            <person name="Spang A."/>
            <person name="Saw J.H."/>
            <person name="Jorgensen S.L."/>
            <person name="Zaremba-Niedzwiedzka K."/>
            <person name="Martijn J."/>
            <person name="Lind A.E."/>
            <person name="van Eijk R."/>
            <person name="Schleper C."/>
            <person name="Guy L."/>
            <person name="Ettema T.J."/>
        </authorList>
    </citation>
    <scope>NUCLEOTIDE SEQUENCE</scope>
</reference>
<dbReference type="CDD" id="cd16917">
    <property type="entry name" value="HATPase_UhpB-NarQ-NarX-like"/>
    <property type="match status" value="1"/>
</dbReference>
<organism evidence="10">
    <name type="scientific">marine sediment metagenome</name>
    <dbReference type="NCBI Taxonomy" id="412755"/>
    <lineage>
        <taxon>unclassified sequences</taxon>
        <taxon>metagenomes</taxon>
        <taxon>ecological metagenomes</taxon>
    </lineage>
</organism>
<dbReference type="EMBL" id="LAZR01013056">
    <property type="protein sequence ID" value="KKM23771.1"/>
    <property type="molecule type" value="Genomic_DNA"/>
</dbReference>
<dbReference type="Pfam" id="PF02518">
    <property type="entry name" value="HATPase_c"/>
    <property type="match status" value="1"/>
</dbReference>
<evidence type="ECO:0000256" key="2">
    <source>
        <dbReference type="ARBA" id="ARBA00022475"/>
    </source>
</evidence>
<proteinExistence type="predicted"/>
<sequence length="289" mass="31848">MPTSKNLLGLGTLRLLAILAPIIFALVLGLSTDLILSPTLSGYWPEAVATLIVAIGAMLFSFFIFRLLRAVYLRIDEQNQSLALLEERERIGMDLHDGAIQSIYAVVLRLDDIVERLKGHPDEVKPELEKAMDDLNRVIQDIRSYIFDLRPEILQGDLERAIKDLVQGVRVNALIDAELAVEGDLNSAVTEDQAVSLFRIAQEALSNVSRHAQASSLQVKLTALPQSVRLEITDDGIGFDPQAERPGDRHGLRNIDERAHMLGAKLSVDSVPGSGTRVSVEFPVDSVRQ</sequence>
<accession>A0A0F9I815</accession>
<comment type="subcellular location">
    <subcellularLocation>
        <location evidence="1">Cell membrane</location>
        <topology evidence="1">Multi-pass membrane protein</topology>
    </subcellularLocation>
</comment>
<dbReference type="GO" id="GO:0046983">
    <property type="term" value="F:protein dimerization activity"/>
    <property type="evidence" value="ECO:0007669"/>
    <property type="project" value="InterPro"/>
</dbReference>
<keyword evidence="7 8" id="KW-0472">Membrane</keyword>
<protein>
    <recommendedName>
        <fullName evidence="9">Histidine kinase domain-containing protein</fullName>
    </recommendedName>
</protein>